<dbReference type="GO" id="GO:0009306">
    <property type="term" value="P:protein secretion"/>
    <property type="evidence" value="ECO:0000318"/>
    <property type="project" value="GO_Central"/>
</dbReference>
<protein>
    <recommendedName>
        <fullName evidence="4">DUF833 domain-containing protein</fullName>
    </recommendedName>
</protein>
<dbReference type="GO" id="GO:0007030">
    <property type="term" value="P:Golgi organization"/>
    <property type="evidence" value="ECO:0000318"/>
    <property type="project" value="GO_Central"/>
</dbReference>
<evidence type="ECO:0000313" key="2">
    <source>
        <dbReference type="EMBL" id="EAT84166.2"/>
    </source>
</evidence>
<dbReference type="HOGENOM" id="CLU_543022_0_0_1"/>
<name>Q0UK24_PHANO</name>
<dbReference type="eggNOG" id="KOG2342">
    <property type="taxonomic scope" value="Eukaryota"/>
</dbReference>
<dbReference type="AlphaFoldDB" id="Q0UK24"/>
<dbReference type="GO" id="GO:0005794">
    <property type="term" value="C:Golgi apparatus"/>
    <property type="evidence" value="ECO:0000318"/>
    <property type="project" value="GO_Central"/>
</dbReference>
<proteinExistence type="predicted"/>
<dbReference type="InterPro" id="IPR008551">
    <property type="entry name" value="TANGO2"/>
</dbReference>
<evidence type="ECO:0000256" key="1">
    <source>
        <dbReference type="SAM" id="MobiDB-lite"/>
    </source>
</evidence>
<accession>Q0UK24</accession>
<dbReference type="Pfam" id="PF05742">
    <property type="entry name" value="TANGO2"/>
    <property type="match status" value="1"/>
</dbReference>
<dbReference type="EMBL" id="CH445336">
    <property type="protein sequence ID" value="EAT84166.2"/>
    <property type="molecule type" value="Genomic_DNA"/>
</dbReference>
<dbReference type="PANTHER" id="PTHR17985:SF8">
    <property type="entry name" value="TRANSPORT AND GOLGI ORGANIZATION PROTEIN 2 HOMOLOG"/>
    <property type="match status" value="1"/>
</dbReference>
<evidence type="ECO:0008006" key="4">
    <source>
        <dbReference type="Google" id="ProtNLM"/>
    </source>
</evidence>
<gene>
    <name evidence="2" type="ORF">SNOG_07890</name>
</gene>
<dbReference type="VEuPathDB" id="FungiDB:JI435_078900"/>
<reference evidence="3" key="1">
    <citation type="journal article" date="2007" name="Plant Cell">
        <title>Dothideomycete-plant interactions illuminated by genome sequencing and EST analysis of the wheat pathogen Stagonospora nodorum.</title>
        <authorList>
            <person name="Hane J.K."/>
            <person name="Lowe R.G."/>
            <person name="Solomon P.S."/>
            <person name="Tan K.C."/>
            <person name="Schoch C.L."/>
            <person name="Spatafora J.W."/>
            <person name="Crous P.W."/>
            <person name="Kodira C."/>
            <person name="Birren B.W."/>
            <person name="Galagan J.E."/>
            <person name="Torriani S.F."/>
            <person name="McDonald B.A."/>
            <person name="Oliver R.P."/>
        </authorList>
    </citation>
    <scope>NUCLEOTIDE SEQUENCE [LARGE SCALE GENOMIC DNA]</scope>
    <source>
        <strain evidence="3">SN15 / ATCC MYA-4574 / FGSC 10173</strain>
    </source>
</reference>
<feature type="compositionally biased region" description="Basic and acidic residues" evidence="1">
    <location>
        <begin position="372"/>
        <end position="396"/>
    </location>
</feature>
<sequence>MCIAIVTTEHPDYPFILLNNRDEYLHRPTAEATWWPEPDSQVLGGYDLHRPVHGTWLGVTRQGRVAVLTNYREEDESIVQGARSRGLIPNAWLKTDPKEGESAEDFAKRMIEEDGVKGVGGFSLCYGFMQDVVRGKGGLAIISNRTPDVKDVIHLPDSTSPSTHALSNAAYADRTWPKVINGETWTSAAIEDSVAAKETRSQLVQRLLKVLTTDTMPRQKENEDWDMYLNQLRHSIFIPSIGRDHLEEHKMPKHEVGDVVKQKAVDATSGCYGTQKNIVILVDKQGKVYYLERTLFDGDAKAIPTTCAHHHFIGAYNCTLNCPTSTRHTFYLRGHEYDCQTCAFLQDDQMDPDIVPVAYYAPLFDADKLAADEAEREKEDTAVAEEHASEKEDDAGAKPYKALSDPDSETSEWRQDDDLEFEFESGKGKEWAAPGNKMHPPPPTPSTPRTKAHRHLVREQLEKLKPRGALVQAYRGEGMPVLGRGRGGGGGERGRIRGARRK</sequence>
<dbReference type="RefSeq" id="XP_001798216.1">
    <property type="nucleotide sequence ID" value="XM_001798164.1"/>
</dbReference>
<dbReference type="GeneID" id="5975114"/>
<evidence type="ECO:0000313" key="3">
    <source>
        <dbReference type="Proteomes" id="UP000001055"/>
    </source>
</evidence>
<dbReference type="FunCoup" id="Q0UK24">
    <property type="interactions" value="345"/>
</dbReference>
<dbReference type="Proteomes" id="UP000001055">
    <property type="component" value="Unassembled WGS sequence"/>
</dbReference>
<dbReference type="KEGG" id="pno:SNOG_07890"/>
<dbReference type="InParanoid" id="Q0UK24"/>
<feature type="region of interest" description="Disordered" evidence="1">
    <location>
        <begin position="372"/>
        <end position="502"/>
    </location>
</feature>
<dbReference type="PANTHER" id="PTHR17985">
    <property type="entry name" value="SER/THR-RICH PROTEIN T10 IN DGCR REGION"/>
    <property type="match status" value="1"/>
</dbReference>
<organism evidence="2 3">
    <name type="scientific">Phaeosphaeria nodorum (strain SN15 / ATCC MYA-4574 / FGSC 10173)</name>
    <name type="common">Glume blotch fungus</name>
    <name type="synonym">Parastagonospora nodorum</name>
    <dbReference type="NCBI Taxonomy" id="321614"/>
    <lineage>
        <taxon>Eukaryota</taxon>
        <taxon>Fungi</taxon>
        <taxon>Dikarya</taxon>
        <taxon>Ascomycota</taxon>
        <taxon>Pezizomycotina</taxon>
        <taxon>Dothideomycetes</taxon>
        <taxon>Pleosporomycetidae</taxon>
        <taxon>Pleosporales</taxon>
        <taxon>Pleosporineae</taxon>
        <taxon>Phaeosphaeriaceae</taxon>
        <taxon>Parastagonospora</taxon>
    </lineage>
</organism>